<dbReference type="Proteomes" id="UP001362999">
    <property type="component" value="Unassembled WGS sequence"/>
</dbReference>
<evidence type="ECO:0000313" key="1">
    <source>
        <dbReference type="EMBL" id="KAK7035981.1"/>
    </source>
</evidence>
<gene>
    <name evidence="1" type="ORF">R3P38DRAFT_2910015</name>
</gene>
<reference evidence="1 2" key="1">
    <citation type="journal article" date="2024" name="J Genomics">
        <title>Draft genome sequencing and assembly of Favolaschia claudopus CIRM-BRFM 2984 isolated from oak limbs.</title>
        <authorList>
            <person name="Navarro D."/>
            <person name="Drula E."/>
            <person name="Chaduli D."/>
            <person name="Cazenave R."/>
            <person name="Ahrendt S."/>
            <person name="Wang J."/>
            <person name="Lipzen A."/>
            <person name="Daum C."/>
            <person name="Barry K."/>
            <person name="Grigoriev I.V."/>
            <person name="Favel A."/>
            <person name="Rosso M.N."/>
            <person name="Martin F."/>
        </authorList>
    </citation>
    <scope>NUCLEOTIDE SEQUENCE [LARGE SCALE GENOMIC DNA]</scope>
    <source>
        <strain evidence="1 2">CIRM-BRFM 2984</strain>
    </source>
</reference>
<comment type="caution">
    <text evidence="1">The sequence shown here is derived from an EMBL/GenBank/DDBJ whole genome shotgun (WGS) entry which is preliminary data.</text>
</comment>
<evidence type="ECO:0000313" key="2">
    <source>
        <dbReference type="Proteomes" id="UP001362999"/>
    </source>
</evidence>
<protein>
    <submittedName>
        <fullName evidence="1">F-box domain-containing protein</fullName>
    </submittedName>
</protein>
<proteinExistence type="predicted"/>
<dbReference type="AlphaFoldDB" id="A0AAW0C8E9"/>
<dbReference type="SUPFAM" id="SSF52058">
    <property type="entry name" value="L domain-like"/>
    <property type="match status" value="1"/>
</dbReference>
<dbReference type="EMBL" id="JAWWNJ010000019">
    <property type="protein sequence ID" value="KAK7035981.1"/>
    <property type="molecule type" value="Genomic_DNA"/>
</dbReference>
<name>A0AAW0C8E9_9AGAR</name>
<dbReference type="InterPro" id="IPR032675">
    <property type="entry name" value="LRR_dom_sf"/>
</dbReference>
<organism evidence="1 2">
    <name type="scientific">Favolaschia claudopus</name>
    <dbReference type="NCBI Taxonomy" id="2862362"/>
    <lineage>
        <taxon>Eukaryota</taxon>
        <taxon>Fungi</taxon>
        <taxon>Dikarya</taxon>
        <taxon>Basidiomycota</taxon>
        <taxon>Agaricomycotina</taxon>
        <taxon>Agaricomycetes</taxon>
        <taxon>Agaricomycetidae</taxon>
        <taxon>Agaricales</taxon>
        <taxon>Marasmiineae</taxon>
        <taxon>Mycenaceae</taxon>
        <taxon>Favolaschia</taxon>
    </lineage>
</organism>
<sequence>MCGMRDNSLPDELISEILSPALKVSDEVFSNTDHVSPFSSYGESTSAYLLVCKSWLRVATPLLYSVVVLRSKAQAKALANALSGNPELGRFIKKLRVEGGFGPPMHTILKSSPNVVDLFLALEIYSSDNTTGLCKGLNLINPSRFILQDFRHKPLENKVISQLLVALTQSLVKWNNLVVFDSPFHGHRTSAEKTLLPAITAKQLHTLVIPSISDATWAHSTFTSSSLKVIEVKKPVEHWQQYKIPKDPVVLSILKFTEELTPKVKKAQELSSEIPLIAPSLNPSYVPLASASKEVQDTLWARILYFAMPPRKLALLLVSKTFYRLALSHYYTHINVHYIDALSKISSVLKREPVLGPHIRTLSFTYYDWNDGFLADEKMSGEVASSRAETMLAIVSRTSNLVRFGDSNRFSLDESMLFHTYPSIDWDTFEALARCSGSSLRECSLSIETRKRVSPRVLESFASLRMLLWKSCTVFSAISDVSVDALPNLEELRIMSTDPSFLSVLSRLKLQALQRLIFADMELDDSGMKLREFFKTHGPKLHELCLPDNVLRDLGNKVFKLCPNMTTLSLSWHRFASVPPKMETLRPPEAAPSLEKIVFIGPYWDKGNHTLWHVFFADFKPGRLSSLREIQFMCFKWPTNERDIAKSDWVRWAEKLLKHGVSLSDKTGTKWRPRLKVR</sequence>
<dbReference type="Gene3D" id="3.80.10.10">
    <property type="entry name" value="Ribonuclease Inhibitor"/>
    <property type="match status" value="1"/>
</dbReference>
<keyword evidence="2" id="KW-1185">Reference proteome</keyword>
<accession>A0AAW0C8E9</accession>